<dbReference type="RefSeq" id="WP_425503432.1">
    <property type="nucleotide sequence ID" value="NZ_JACHMM010000001.1"/>
</dbReference>
<accession>A0A7W9GUQ2</accession>
<keyword evidence="2" id="KW-1185">Reference proteome</keyword>
<name>A0A7W9GUQ2_9ACTN</name>
<sequence length="289" mass="32295">MILAEEEWRARTLAHEARVDALVGDHLERRRAGRAHPVHDFLFTYYSFKPSQLRRWHPGFGVVLGGSPPHADWAGYVTGADGVTVGPAVVEKRAATVEWVRGLLAATASRPAHTGCFGLHEWAMVYRTTPGDVRHESYPLRLGHSGTDEVVEAHQIKCSHFDAFRFFTDSARPLNAVTPTRELQPSLEQPGCLHAGMDLYKWAYKLTPLVPSELVADAFELAAEIRELDMRASPYDLADLGFEPVRIETTEGKRQYVEQQRAFAERGAVIRERLLAEIDCQEPAVTGRG</sequence>
<organism evidence="1 2">
    <name type="scientific">Jiangella mangrovi</name>
    <dbReference type="NCBI Taxonomy" id="1524084"/>
    <lineage>
        <taxon>Bacteria</taxon>
        <taxon>Bacillati</taxon>
        <taxon>Actinomycetota</taxon>
        <taxon>Actinomycetes</taxon>
        <taxon>Jiangellales</taxon>
        <taxon>Jiangellaceae</taxon>
        <taxon>Jiangella</taxon>
    </lineage>
</organism>
<evidence type="ECO:0000313" key="1">
    <source>
        <dbReference type="EMBL" id="MBB5790412.1"/>
    </source>
</evidence>
<reference evidence="1 2" key="1">
    <citation type="submission" date="2020-08" db="EMBL/GenBank/DDBJ databases">
        <title>Sequencing the genomes of 1000 actinobacteria strains.</title>
        <authorList>
            <person name="Klenk H.-P."/>
        </authorList>
    </citation>
    <scope>NUCLEOTIDE SEQUENCE [LARGE SCALE GENOMIC DNA]</scope>
    <source>
        <strain evidence="1 2">DSM 102122</strain>
    </source>
</reference>
<gene>
    <name evidence="1" type="ORF">HD601_004987</name>
</gene>
<dbReference type="AlphaFoldDB" id="A0A7W9GUQ2"/>
<dbReference type="EMBL" id="JACHMM010000001">
    <property type="protein sequence ID" value="MBB5790412.1"/>
    <property type="molecule type" value="Genomic_DNA"/>
</dbReference>
<protein>
    <recommendedName>
        <fullName evidence="3">3-methyladenine DNA glycosylase</fullName>
    </recommendedName>
</protein>
<evidence type="ECO:0000313" key="2">
    <source>
        <dbReference type="Proteomes" id="UP000542813"/>
    </source>
</evidence>
<comment type="caution">
    <text evidence="1">The sequence shown here is derived from an EMBL/GenBank/DDBJ whole genome shotgun (WGS) entry which is preliminary data.</text>
</comment>
<proteinExistence type="predicted"/>
<evidence type="ECO:0008006" key="3">
    <source>
        <dbReference type="Google" id="ProtNLM"/>
    </source>
</evidence>
<dbReference type="Proteomes" id="UP000542813">
    <property type="component" value="Unassembled WGS sequence"/>
</dbReference>